<dbReference type="InterPro" id="IPR012340">
    <property type="entry name" value="NA-bd_OB-fold"/>
</dbReference>
<dbReference type="PANTHER" id="PTHR24314">
    <property type="entry name" value="NON-SPECIFIC LIPID TRANSFER PROTEIN-RELATED"/>
    <property type="match status" value="1"/>
</dbReference>
<dbReference type="InterPro" id="IPR052625">
    <property type="entry name" value="Chl_b_Red"/>
</dbReference>
<organism evidence="1 2">
    <name type="scientific">Ambrosia artemisiifolia</name>
    <name type="common">Common ragweed</name>
    <dbReference type="NCBI Taxonomy" id="4212"/>
    <lineage>
        <taxon>Eukaryota</taxon>
        <taxon>Viridiplantae</taxon>
        <taxon>Streptophyta</taxon>
        <taxon>Embryophyta</taxon>
        <taxon>Tracheophyta</taxon>
        <taxon>Spermatophyta</taxon>
        <taxon>Magnoliopsida</taxon>
        <taxon>eudicotyledons</taxon>
        <taxon>Gunneridae</taxon>
        <taxon>Pentapetalae</taxon>
        <taxon>asterids</taxon>
        <taxon>campanulids</taxon>
        <taxon>Asterales</taxon>
        <taxon>Asteraceae</taxon>
        <taxon>Asteroideae</taxon>
        <taxon>Heliantheae alliance</taxon>
        <taxon>Heliantheae</taxon>
        <taxon>Ambrosia</taxon>
    </lineage>
</organism>
<evidence type="ECO:0008006" key="3">
    <source>
        <dbReference type="Google" id="ProtNLM"/>
    </source>
</evidence>
<feature type="non-terminal residue" evidence="1">
    <location>
        <position position="87"/>
    </location>
</feature>
<comment type="caution">
    <text evidence="1">The sequence shown here is derived from an EMBL/GenBank/DDBJ whole genome shotgun (WGS) entry which is preliminary data.</text>
</comment>
<reference evidence="1" key="1">
    <citation type="submission" date="2022-06" db="EMBL/GenBank/DDBJ databases">
        <title>Uncovering the hologenomic basis of an extraordinary plant invasion.</title>
        <authorList>
            <person name="Bieker V.C."/>
            <person name="Martin M.D."/>
            <person name="Gilbert T."/>
            <person name="Hodgins K."/>
            <person name="Battlay P."/>
            <person name="Petersen B."/>
            <person name="Wilson J."/>
        </authorList>
    </citation>
    <scope>NUCLEOTIDE SEQUENCE</scope>
    <source>
        <strain evidence="1">AA19_3_7</strain>
        <tissue evidence="1">Leaf</tissue>
    </source>
</reference>
<dbReference type="PANTHER" id="PTHR24314:SF21">
    <property type="entry name" value="CHLOROPHYLL(IDE) B REDUCTASE NYC1, CHLOROPLASTIC-RELATED"/>
    <property type="match status" value="1"/>
</dbReference>
<keyword evidence="2" id="KW-1185">Reference proteome</keyword>
<dbReference type="AlphaFoldDB" id="A0AAD5GX78"/>
<accession>A0AAD5GX78</accession>
<gene>
    <name evidence="1" type="ORF">M8C21_014102</name>
</gene>
<proteinExistence type="predicted"/>
<dbReference type="SUPFAM" id="SSF50249">
    <property type="entry name" value="Nucleic acid-binding proteins"/>
    <property type="match status" value="1"/>
</dbReference>
<dbReference type="Gene3D" id="2.40.50.140">
    <property type="entry name" value="Nucleic acid-binding proteins"/>
    <property type="match status" value="1"/>
</dbReference>
<dbReference type="GO" id="GO:0034256">
    <property type="term" value="F:chlorophyll(ide) b reductase activity"/>
    <property type="evidence" value="ECO:0007669"/>
    <property type="project" value="TreeGrafter"/>
</dbReference>
<dbReference type="GO" id="GO:0010304">
    <property type="term" value="P:PSII associated light-harvesting complex II catabolic process"/>
    <property type="evidence" value="ECO:0007669"/>
    <property type="project" value="TreeGrafter"/>
</dbReference>
<sequence>FILSTKFSDATGGAWFFVFSDEAGKLIGFSANELICILCTRGAMRNVSKQHKAGHIFNMDVVGSGGSSTPLTAVYGSTKCGLRQLQS</sequence>
<dbReference type="EMBL" id="JAMZMK010001017">
    <property type="protein sequence ID" value="KAI7755561.1"/>
    <property type="molecule type" value="Genomic_DNA"/>
</dbReference>
<evidence type="ECO:0000313" key="1">
    <source>
        <dbReference type="EMBL" id="KAI7755561.1"/>
    </source>
</evidence>
<dbReference type="Proteomes" id="UP001206925">
    <property type="component" value="Unassembled WGS sequence"/>
</dbReference>
<dbReference type="GO" id="GO:0015996">
    <property type="term" value="P:chlorophyll catabolic process"/>
    <property type="evidence" value="ECO:0007669"/>
    <property type="project" value="TreeGrafter"/>
</dbReference>
<name>A0AAD5GX78_AMBAR</name>
<protein>
    <recommendedName>
        <fullName evidence="3">Replication factor A C-terminal domain-containing protein</fullName>
    </recommendedName>
</protein>
<evidence type="ECO:0000313" key="2">
    <source>
        <dbReference type="Proteomes" id="UP001206925"/>
    </source>
</evidence>